<accession>A0A380YYD2</accession>
<evidence type="ECO:0000256" key="9">
    <source>
        <dbReference type="ARBA" id="ARBA00048173"/>
    </source>
</evidence>
<evidence type="ECO:0000256" key="8">
    <source>
        <dbReference type="ARBA" id="ARBA00034120"/>
    </source>
</evidence>
<evidence type="ECO:0000313" key="11">
    <source>
        <dbReference type="EMBL" id="CAH07807.1"/>
    </source>
</evidence>
<keyword evidence="12" id="KW-1185">Reference proteome</keyword>
<dbReference type="EC" id="2.7.7.49" evidence="1"/>
<feature type="domain" description="Reverse transcriptase" evidence="10">
    <location>
        <begin position="52"/>
        <end position="226"/>
    </location>
</feature>
<evidence type="ECO:0000256" key="4">
    <source>
        <dbReference type="ARBA" id="ARBA00022723"/>
    </source>
</evidence>
<dbReference type="PaxDb" id="272559-BF9343_2026"/>
<dbReference type="InterPro" id="IPR043502">
    <property type="entry name" value="DNA/RNA_pol_sf"/>
</dbReference>
<evidence type="ECO:0000256" key="5">
    <source>
        <dbReference type="ARBA" id="ARBA00022842"/>
    </source>
</evidence>
<dbReference type="Proteomes" id="UP000006731">
    <property type="component" value="Chromosome"/>
</dbReference>
<keyword evidence="2 11" id="KW-0808">Transferase</keyword>
<organism evidence="11 12">
    <name type="scientific">Bacteroides fragilis (strain ATCC 25285 / DSM 2151 / CCUG 4856 / JCM 11019 / LMG 10263 / NCTC 9343 / Onslow / VPI 2553 / EN-2)</name>
    <dbReference type="NCBI Taxonomy" id="272559"/>
    <lineage>
        <taxon>Bacteria</taxon>
        <taxon>Pseudomonadati</taxon>
        <taxon>Bacteroidota</taxon>
        <taxon>Bacteroidia</taxon>
        <taxon>Bacteroidales</taxon>
        <taxon>Bacteroidaceae</taxon>
        <taxon>Bacteroides</taxon>
    </lineage>
</organism>
<comment type="catalytic activity">
    <reaction evidence="9">
        <text>DNA(n) + a 2'-deoxyribonucleoside 5'-triphosphate = DNA(n+1) + diphosphate</text>
        <dbReference type="Rhea" id="RHEA:22508"/>
        <dbReference type="Rhea" id="RHEA-COMP:17339"/>
        <dbReference type="Rhea" id="RHEA-COMP:17340"/>
        <dbReference type="ChEBI" id="CHEBI:33019"/>
        <dbReference type="ChEBI" id="CHEBI:61560"/>
        <dbReference type="ChEBI" id="CHEBI:173112"/>
        <dbReference type="EC" id="2.7.7.49"/>
    </reaction>
</comment>
<dbReference type="PANTHER" id="PTHR34047:SF7">
    <property type="entry name" value="RNA-DIRECTED DNA POLYMERASE"/>
    <property type="match status" value="1"/>
</dbReference>
<keyword evidence="3 11" id="KW-0548">Nucleotidyltransferase</keyword>
<dbReference type="InterPro" id="IPR000123">
    <property type="entry name" value="Reverse_transcriptase_msDNA"/>
</dbReference>
<dbReference type="RefSeq" id="WP_010992853.1">
    <property type="nucleotide sequence ID" value="NC_003228.3"/>
</dbReference>
<evidence type="ECO:0000256" key="1">
    <source>
        <dbReference type="ARBA" id="ARBA00012493"/>
    </source>
</evidence>
<keyword evidence="4" id="KW-0479">Metal-binding</keyword>
<dbReference type="HOGENOM" id="CLU_028398_3_0_10"/>
<keyword evidence="7" id="KW-0051">Antiviral defense</keyword>
<protein>
    <recommendedName>
        <fullName evidence="1">RNA-directed DNA polymerase</fullName>
        <ecNumber evidence="1">2.7.7.49</ecNumber>
    </recommendedName>
</protein>
<dbReference type="InterPro" id="IPR000477">
    <property type="entry name" value="RT_dom"/>
</dbReference>
<keyword evidence="5" id="KW-0460">Magnesium</keyword>
<name>Q5LDK2_BACFN</name>
<evidence type="ECO:0000259" key="10">
    <source>
        <dbReference type="Pfam" id="PF00078"/>
    </source>
</evidence>
<dbReference type="BioCyc" id="BFRA272559:G1GHZ-2197-MONOMER"/>
<dbReference type="GO" id="GO:0003723">
    <property type="term" value="F:RNA binding"/>
    <property type="evidence" value="ECO:0007669"/>
    <property type="project" value="InterPro"/>
</dbReference>
<dbReference type="PANTHER" id="PTHR34047">
    <property type="entry name" value="NUCLEAR INTRON MATURASE 1, MITOCHONDRIAL-RELATED"/>
    <property type="match status" value="1"/>
</dbReference>
<dbReference type="SUPFAM" id="SSF56672">
    <property type="entry name" value="DNA/RNA polymerases"/>
    <property type="match status" value="1"/>
</dbReference>
<evidence type="ECO:0000256" key="6">
    <source>
        <dbReference type="ARBA" id="ARBA00022918"/>
    </source>
</evidence>
<dbReference type="CDD" id="cd03487">
    <property type="entry name" value="RT_Bac_retron_II"/>
    <property type="match status" value="1"/>
</dbReference>
<dbReference type="Pfam" id="PF00078">
    <property type="entry name" value="RVT_1"/>
    <property type="match status" value="1"/>
</dbReference>
<evidence type="ECO:0000256" key="3">
    <source>
        <dbReference type="ARBA" id="ARBA00022695"/>
    </source>
</evidence>
<evidence type="ECO:0000256" key="7">
    <source>
        <dbReference type="ARBA" id="ARBA00023118"/>
    </source>
</evidence>
<gene>
    <name evidence="11" type="ORF">BF9343_2026</name>
</gene>
<dbReference type="AlphaFoldDB" id="Q5LDK2"/>
<sequence length="282" mass="32688">MITTEKHLLYILKVSRQQLDSIIENIDKYYSTWEKPKLNKDTNEPLYNSDGTIKKRTINSTNKDLKVIQKRLYNYLLSKTTLPNYFFGGIPKKDNILNAKYHQGNKYVFTTDLKSFFPSINHKMVFYMFLKLGCTPEIARTLTKLTTHNYQVPQGVPTSTLIANLVFKPVGDRIQALAKENNIKFSIFVDDITMSSSIDFHKKIPEILSIITTSGYKISHSKTFYKTKNPIVTGVICQNNKLKIPQSYNKRIKRIKADVQNNEQAFLKIKGLTMYRQRIKQA</sequence>
<dbReference type="GO" id="GO:0003964">
    <property type="term" value="F:RNA-directed DNA polymerase activity"/>
    <property type="evidence" value="ECO:0007669"/>
    <property type="project" value="UniProtKB-KW"/>
</dbReference>
<dbReference type="GO" id="GO:0051607">
    <property type="term" value="P:defense response to virus"/>
    <property type="evidence" value="ECO:0007669"/>
    <property type="project" value="UniProtKB-KW"/>
</dbReference>
<evidence type="ECO:0000313" key="12">
    <source>
        <dbReference type="Proteomes" id="UP000006731"/>
    </source>
</evidence>
<proteinExistence type="inferred from homology"/>
<dbReference type="eggNOG" id="COG3344">
    <property type="taxonomic scope" value="Bacteria"/>
</dbReference>
<keyword evidence="6 11" id="KW-0695">RNA-directed DNA polymerase</keyword>
<dbReference type="GeneID" id="60367308"/>
<accession>Q5LDK2</accession>
<dbReference type="GO" id="GO:0046872">
    <property type="term" value="F:metal ion binding"/>
    <property type="evidence" value="ECO:0007669"/>
    <property type="project" value="UniProtKB-KW"/>
</dbReference>
<dbReference type="EMBL" id="CR626927">
    <property type="protein sequence ID" value="CAH07807.1"/>
    <property type="molecule type" value="Genomic_DNA"/>
</dbReference>
<dbReference type="InterPro" id="IPR051083">
    <property type="entry name" value="GrpII_Intron_Splice-Mob/Def"/>
</dbReference>
<evidence type="ECO:0000256" key="2">
    <source>
        <dbReference type="ARBA" id="ARBA00022679"/>
    </source>
</evidence>
<reference evidence="11 12" key="1">
    <citation type="journal article" date="2005" name="Science">
        <title>Extensive DNA inversions in the B. fragilis genome control variable gene expression.</title>
        <authorList>
            <person name="Cerdeno-Tarraga A.M."/>
            <person name="Patrick S."/>
            <person name="Crosmann L."/>
            <person name="Blakely G."/>
            <person name="Abratt V."/>
            <person name="Lennard N."/>
            <person name="Duerden B."/>
            <person name="Poxton I."/>
            <person name="Harris B."/>
            <person name="Quail M.A."/>
            <person name="Barron A."/>
            <person name="Clarck L."/>
            <person name="Corton C."/>
            <person name="Doggett J."/>
            <person name="Holden M.T.G."/>
            <person name="Larke N."/>
            <person name="Line A."/>
            <person name="Lord A."/>
            <person name="Norbertczak H."/>
            <person name="Ormond D."/>
            <person name="Price C."/>
            <person name="Rabbinowitsch E."/>
            <person name="Woodward J."/>
            <person name="Barrel B.G."/>
            <person name="Parkhill J."/>
        </authorList>
    </citation>
    <scope>NUCLEOTIDE SEQUENCE [LARGE SCALE GENOMIC DNA]</scope>
    <source>
        <strain evidence="12">ATCC 25285 / DSM 2151 / CCUG 4856 / JCM 11019 / LMG 10263 / NCTC 9343 / Onslow / VPI 2553 / EN-2</strain>
    </source>
</reference>
<comment type="similarity">
    <text evidence="8">Belongs to the bacterial reverse transcriptase family.</text>
</comment>
<dbReference type="KEGG" id="bfs:BF9343_2026"/>
<dbReference type="PRINTS" id="PR00866">
    <property type="entry name" value="RNADNAPOLMS"/>
</dbReference>